<keyword evidence="8 9" id="KW-0472">Membrane</keyword>
<proteinExistence type="inferred from homology"/>
<dbReference type="InterPro" id="IPR027417">
    <property type="entry name" value="P-loop_NTPase"/>
</dbReference>
<protein>
    <recommendedName>
        <fullName evidence="10">ABC transporter domain-containing protein</fullName>
    </recommendedName>
</protein>
<evidence type="ECO:0000256" key="7">
    <source>
        <dbReference type="ARBA" id="ARBA00022989"/>
    </source>
</evidence>
<dbReference type="SUPFAM" id="SSF52540">
    <property type="entry name" value="P-loop containing nucleoside triphosphate hydrolases"/>
    <property type="match status" value="2"/>
</dbReference>
<dbReference type="InterPro" id="IPR034001">
    <property type="entry name" value="ABCG_PDR_1"/>
</dbReference>
<feature type="transmembrane region" description="Helical" evidence="9">
    <location>
        <begin position="1177"/>
        <end position="1207"/>
    </location>
</feature>
<keyword evidence="6" id="KW-0067">ATP-binding</keyword>
<dbReference type="EMBL" id="CDPU01000055">
    <property type="protein sequence ID" value="CEO55641.1"/>
    <property type="molecule type" value="Genomic_DNA"/>
</dbReference>
<dbReference type="InterPro" id="IPR010929">
    <property type="entry name" value="PDR_CDR_ABC"/>
</dbReference>
<evidence type="ECO:0000313" key="11">
    <source>
        <dbReference type="EMBL" id="CEO55641.1"/>
    </source>
</evidence>
<gene>
    <name evidence="11" type="ORF">BN869_000011699_1</name>
</gene>
<dbReference type="SMART" id="SM00382">
    <property type="entry name" value="AAA"/>
    <property type="match status" value="2"/>
</dbReference>
<evidence type="ECO:0000256" key="6">
    <source>
        <dbReference type="ARBA" id="ARBA00022840"/>
    </source>
</evidence>
<feature type="transmembrane region" description="Helical" evidence="9">
    <location>
        <begin position="627"/>
        <end position="644"/>
    </location>
</feature>
<feature type="transmembrane region" description="Helical" evidence="9">
    <location>
        <begin position="526"/>
        <end position="553"/>
    </location>
</feature>
<evidence type="ECO:0000256" key="5">
    <source>
        <dbReference type="ARBA" id="ARBA00022741"/>
    </source>
</evidence>
<dbReference type="GO" id="GO:0016887">
    <property type="term" value="F:ATP hydrolysis activity"/>
    <property type="evidence" value="ECO:0007669"/>
    <property type="project" value="InterPro"/>
</dbReference>
<dbReference type="CDD" id="cd03233">
    <property type="entry name" value="ABCG_PDR_domain1"/>
    <property type="match status" value="1"/>
</dbReference>
<feature type="transmembrane region" description="Helical" evidence="9">
    <location>
        <begin position="1251"/>
        <end position="1270"/>
    </location>
</feature>
<sequence>MSYSMKVDKVGVETTEMSLSGQNTPYNPSSRDNYQDTDLIQLLQGGLVENNDSSPVKSLGVSYENLTVRGVEASVSSVETLPKAIWYTFGPGLWHLARRMIPIIPSTTHSHEIIHNVTGNVQPGEIMLVLGRPGSGCSTFLKAIANQRKEYAAVEGDVRYGGITAEEQKRHFRGEVVYCEEDDRHFASLTAWQTLWFALTTKTKRRERENTPIVIDVLLRVFKMRHVSSTLIGDEHLRGLSGGERKRISLAEILATRAAVECWDNSTRGLDASTALSFVEALRAYTDLSGRTTLISLYQASESIYNLVNKVIVFDQGRAIYQGPAQEAKKYFVDLGYYCPPRQTTADFLTSIGDINNEKFQQGREDCAHKSPQELEDLFRRSSHHQRILEDARKTYNLYHNGQTNLSDLFRSSIHQSKSRRVSPNSPYTISYVRQVAACIKRQLWLMWYDRNSFYVKLATIIVNALVIGSLFSEVDPGSTDSTFARSGMTFISVGFIGWIQFAELKPSIEGRTILERQRQFSFCRPSAVVVGRAVLDLLAMLIMTSTFSLAFYFLAQYQFDAGKFWTYFLFVYTGGFTLTALYRMLAAFSNTVDDAILYVGILMNVMFIYTGYNIPRNTLINDVPWFGWFAYINPLTFAFEAVLTSEMAGISLKCNQDQLVPRGKFALEGFQGCEIPGAGVGSTTVDGLAFLSAAFDFHKENIWRNLGILFAFSIAFIVVNVVAVDMFRLESADTQSTVYAKPNQEAESPKVEDKGPETDLGNMGYGNHVFTFKDLEYIIPYGHGEKKLLHGVTGYVKPGQMVALIGTSGAGKSTLLNTLSFRHRLGTVSGTIAVDGKRVDHIGKSEVGFCEQRDVHEGSATVLEALRFSALLRQDRRTSRAEKLAYVDRLIDLLEFNELKHALVSSLDIEQRKRVTIGVELAAKPSMLLFLDEPTSGLDSQSAYSVVRFLRKLADSGQAIICTIHQPSSDLIEQFDSILALNLGGNTSYFGPIGDNGSVVVDYFAARGSRPAPAQNIAEFILETTSRAASSVKNDQEPIHWDEEWRKSGEADRVAKEIDRYAALGLENAQTRELRVESFSASTFLQCQLLTKRTFVKYWREPHYFYGRIFIHLIMGTLVGFTFRDSSNSIASVQNRMLSSIIMPFFMTAPVVNSVVSNFFTFRELWEDRELPSGTYSWVAFCTANIIAEIPISILAGTIYFILWYFPSESPIVSSVSGYAYALTILWALFMPSFGHWIGAFGPTYQITSNILPCFFVGLSLITTTFTPWQYMPAVWKYTVYYMNPVTWYSRGILSTVLPLYSIQCSQSELARFNPPLGSTCAEYAGHFVSEVATSGYLQNPNETSNCGFCQYQNGLEYIETLNIHNGDQWLALGLMAVFVVLNWALLFFFVYTVRFKGWTFGIAHLKRFFFKAKRSFKRTSKGDDVEV</sequence>
<dbReference type="InterPro" id="IPR013525">
    <property type="entry name" value="ABC2_TM"/>
</dbReference>
<dbReference type="GO" id="GO:0140359">
    <property type="term" value="F:ABC-type transporter activity"/>
    <property type="evidence" value="ECO:0007669"/>
    <property type="project" value="InterPro"/>
</dbReference>
<name>A0A0B7KLM8_BIOOC</name>
<evidence type="ECO:0000259" key="10">
    <source>
        <dbReference type="PROSITE" id="PS50893"/>
    </source>
</evidence>
<dbReference type="GO" id="GO:0016020">
    <property type="term" value="C:membrane"/>
    <property type="evidence" value="ECO:0007669"/>
    <property type="project" value="UniProtKB-SubCell"/>
</dbReference>
<feature type="domain" description="ABC transporter" evidence="10">
    <location>
        <begin position="98"/>
        <end position="341"/>
    </location>
</feature>
<dbReference type="Gene3D" id="3.40.50.300">
    <property type="entry name" value="P-loop containing nucleotide triphosphate hydrolases"/>
    <property type="match status" value="2"/>
</dbReference>
<feature type="transmembrane region" description="Helical" evidence="9">
    <location>
        <begin position="1136"/>
        <end position="1157"/>
    </location>
</feature>
<dbReference type="FunFam" id="3.40.50.300:FF:000054">
    <property type="entry name" value="ABC multidrug transporter atrF"/>
    <property type="match status" value="1"/>
</dbReference>
<feature type="transmembrane region" description="Helical" evidence="9">
    <location>
        <begin position="1219"/>
        <end position="1239"/>
    </location>
</feature>
<dbReference type="PROSITE" id="PS50893">
    <property type="entry name" value="ABC_TRANSPORTER_2"/>
    <property type="match status" value="2"/>
</dbReference>
<evidence type="ECO:0000256" key="2">
    <source>
        <dbReference type="ARBA" id="ARBA00006012"/>
    </source>
</evidence>
<feature type="transmembrane region" description="Helical" evidence="9">
    <location>
        <begin position="565"/>
        <end position="584"/>
    </location>
</feature>
<dbReference type="Pfam" id="PF06422">
    <property type="entry name" value="PDR_CDR"/>
    <property type="match status" value="1"/>
</dbReference>
<evidence type="ECO:0000256" key="1">
    <source>
        <dbReference type="ARBA" id="ARBA00004141"/>
    </source>
</evidence>
<evidence type="ECO:0000256" key="8">
    <source>
        <dbReference type="ARBA" id="ARBA00023136"/>
    </source>
</evidence>
<feature type="transmembrane region" description="Helical" evidence="9">
    <location>
        <begin position="707"/>
        <end position="728"/>
    </location>
</feature>
<dbReference type="PANTHER" id="PTHR19241">
    <property type="entry name" value="ATP-BINDING CASSETTE TRANSPORTER"/>
    <property type="match status" value="1"/>
</dbReference>
<accession>A0A0B7KLM8</accession>
<feature type="transmembrane region" description="Helical" evidence="9">
    <location>
        <begin position="596"/>
        <end position="615"/>
    </location>
</feature>
<dbReference type="InterPro" id="IPR017871">
    <property type="entry name" value="ABC_transporter-like_CS"/>
</dbReference>
<comment type="subcellular location">
    <subcellularLocation>
        <location evidence="1">Membrane</location>
        <topology evidence="1">Multi-pass membrane protein</topology>
    </subcellularLocation>
</comment>
<feature type="transmembrane region" description="Helical" evidence="9">
    <location>
        <begin position="1371"/>
        <end position="1393"/>
    </location>
</feature>
<evidence type="ECO:0000256" key="4">
    <source>
        <dbReference type="ARBA" id="ARBA00022692"/>
    </source>
</evidence>
<evidence type="ECO:0000256" key="9">
    <source>
        <dbReference type="SAM" id="Phobius"/>
    </source>
</evidence>
<dbReference type="InterPro" id="IPR003439">
    <property type="entry name" value="ABC_transporter-like_ATP-bd"/>
</dbReference>
<dbReference type="GO" id="GO:0005524">
    <property type="term" value="F:ATP binding"/>
    <property type="evidence" value="ECO:0007669"/>
    <property type="project" value="UniProtKB-KW"/>
</dbReference>
<feature type="transmembrane region" description="Helical" evidence="9">
    <location>
        <begin position="1105"/>
        <end position="1124"/>
    </location>
</feature>
<keyword evidence="5" id="KW-0547">Nucleotide-binding</keyword>
<organism evidence="11">
    <name type="scientific">Bionectria ochroleuca</name>
    <name type="common">Gliocladium roseum</name>
    <dbReference type="NCBI Taxonomy" id="29856"/>
    <lineage>
        <taxon>Eukaryota</taxon>
        <taxon>Fungi</taxon>
        <taxon>Dikarya</taxon>
        <taxon>Ascomycota</taxon>
        <taxon>Pezizomycotina</taxon>
        <taxon>Sordariomycetes</taxon>
        <taxon>Hypocreomycetidae</taxon>
        <taxon>Hypocreales</taxon>
        <taxon>Bionectriaceae</taxon>
        <taxon>Clonostachys</taxon>
    </lineage>
</organism>
<keyword evidence="3" id="KW-0813">Transport</keyword>
<comment type="similarity">
    <text evidence="2">Belongs to the ABC transporter superfamily. ABCG family. PDR (TC 3.A.1.205) subfamily.</text>
</comment>
<dbReference type="InterPro" id="IPR003593">
    <property type="entry name" value="AAA+_ATPase"/>
</dbReference>
<dbReference type="CDD" id="cd03232">
    <property type="entry name" value="ABCG_PDR_domain2"/>
    <property type="match status" value="1"/>
</dbReference>
<keyword evidence="7 9" id="KW-1133">Transmembrane helix</keyword>
<keyword evidence="4 9" id="KW-0812">Transmembrane</keyword>
<feature type="domain" description="ABC transporter" evidence="10">
    <location>
        <begin position="771"/>
        <end position="1009"/>
    </location>
</feature>
<dbReference type="Pfam" id="PF01061">
    <property type="entry name" value="ABC2_membrane"/>
    <property type="match status" value="2"/>
</dbReference>
<dbReference type="Pfam" id="PF00005">
    <property type="entry name" value="ABC_tran"/>
    <property type="match status" value="2"/>
</dbReference>
<reference evidence="11" key="1">
    <citation type="submission" date="2015-01" db="EMBL/GenBank/DDBJ databases">
        <authorList>
            <person name="Durling Mikael"/>
        </authorList>
    </citation>
    <scope>NUCLEOTIDE SEQUENCE</scope>
</reference>
<evidence type="ECO:0000256" key="3">
    <source>
        <dbReference type="ARBA" id="ARBA00022448"/>
    </source>
</evidence>
<dbReference type="PROSITE" id="PS00211">
    <property type="entry name" value="ABC_TRANSPORTER_1"/>
    <property type="match status" value="1"/>
</dbReference>
<dbReference type="InterPro" id="IPR034003">
    <property type="entry name" value="ABCG_PDR_2"/>
</dbReference>